<dbReference type="Proteomes" id="UP001175261">
    <property type="component" value="Unassembled WGS sequence"/>
</dbReference>
<reference evidence="1" key="1">
    <citation type="submission" date="2022-10" db="EMBL/GenBank/DDBJ databases">
        <title>Determination and structural analysis of whole genome sequence of Sarocladium strictum F4-1.</title>
        <authorList>
            <person name="Hu L."/>
            <person name="Jiang Y."/>
        </authorList>
    </citation>
    <scope>NUCLEOTIDE SEQUENCE</scope>
    <source>
        <strain evidence="1">F4-1</strain>
    </source>
</reference>
<evidence type="ECO:0000313" key="2">
    <source>
        <dbReference type="Proteomes" id="UP001175261"/>
    </source>
</evidence>
<proteinExistence type="predicted"/>
<keyword evidence="2" id="KW-1185">Reference proteome</keyword>
<name>A0AA39GAQ6_SARSR</name>
<dbReference type="EMBL" id="JAPDFR010000009">
    <property type="protein sequence ID" value="KAK0383857.1"/>
    <property type="molecule type" value="Genomic_DNA"/>
</dbReference>
<accession>A0AA39GAQ6</accession>
<protein>
    <submittedName>
        <fullName evidence="1">Uncharacterized protein</fullName>
    </submittedName>
</protein>
<gene>
    <name evidence="1" type="ORF">NLU13_9768</name>
</gene>
<dbReference type="AlphaFoldDB" id="A0AA39GAQ6"/>
<evidence type="ECO:0000313" key="1">
    <source>
        <dbReference type="EMBL" id="KAK0383857.1"/>
    </source>
</evidence>
<organism evidence="1 2">
    <name type="scientific">Sarocladium strictum</name>
    <name type="common">Black bundle disease fungus</name>
    <name type="synonym">Acremonium strictum</name>
    <dbReference type="NCBI Taxonomy" id="5046"/>
    <lineage>
        <taxon>Eukaryota</taxon>
        <taxon>Fungi</taxon>
        <taxon>Dikarya</taxon>
        <taxon>Ascomycota</taxon>
        <taxon>Pezizomycotina</taxon>
        <taxon>Sordariomycetes</taxon>
        <taxon>Hypocreomycetidae</taxon>
        <taxon>Hypocreales</taxon>
        <taxon>Sarocladiaceae</taxon>
        <taxon>Sarocladium</taxon>
    </lineage>
</organism>
<sequence>MAPRSNSLLAGLNVSLEQTASAASPLTIIATVTNTNDKTVTLGLLKITPEGATEPMELPIIQFRRLWPPSKDSLITIPAGGSAKNEIPLREPLIKPESLRGKPSVQIVGRWRAVWEGDKTEISEASLDDPVGRDDVFTGEFASDVLELKLS</sequence>
<comment type="caution">
    <text evidence="1">The sequence shown here is derived from an EMBL/GenBank/DDBJ whole genome shotgun (WGS) entry which is preliminary data.</text>
</comment>